<protein>
    <recommendedName>
        <fullName evidence="3">HTH cro/C1-type domain-containing protein</fullName>
    </recommendedName>
</protein>
<dbReference type="Proteomes" id="UP000034024">
    <property type="component" value="Chromosome"/>
</dbReference>
<sequence>MDTVTFPGGVKLGVRRRLLGIPLAQLARDAHLQPELLRRLEAGEFDPRSLHRLARQVLARALDTTLD</sequence>
<dbReference type="RefSeq" id="WP_046843483.1">
    <property type="nucleotide sequence ID" value="NZ_CP011389.1"/>
</dbReference>
<dbReference type="CDD" id="cd00093">
    <property type="entry name" value="HTH_XRE"/>
    <property type="match status" value="1"/>
</dbReference>
<evidence type="ECO:0008006" key="3">
    <source>
        <dbReference type="Google" id="ProtNLM"/>
    </source>
</evidence>
<evidence type="ECO:0000313" key="2">
    <source>
        <dbReference type="Proteomes" id="UP000034024"/>
    </source>
</evidence>
<proteinExistence type="predicted"/>
<gene>
    <name evidence="1" type="ORF">SY84_07395</name>
</gene>
<dbReference type="PATRIC" id="fig|1309411.5.peg.1507"/>
<organism evidence="1 2">
    <name type="scientific">Deinococcus soli</name>
    <name type="common">ex Cha et al. 2016</name>
    <dbReference type="NCBI Taxonomy" id="1309411"/>
    <lineage>
        <taxon>Bacteria</taxon>
        <taxon>Thermotogati</taxon>
        <taxon>Deinococcota</taxon>
        <taxon>Deinococci</taxon>
        <taxon>Deinococcales</taxon>
        <taxon>Deinococcaceae</taxon>
        <taxon>Deinococcus</taxon>
    </lineage>
</organism>
<keyword evidence="2" id="KW-1185">Reference proteome</keyword>
<dbReference type="KEGG" id="dch:SY84_07395"/>
<reference evidence="1 2" key="1">
    <citation type="submission" date="2015-01" db="EMBL/GenBank/DDBJ databases">
        <title>Deinococcus soli/N5/whole genome sequencing.</title>
        <authorList>
            <person name="Kim M.K."/>
            <person name="Srinivasan S."/>
            <person name="Lee J.-J."/>
        </authorList>
    </citation>
    <scope>NUCLEOTIDE SEQUENCE [LARGE SCALE GENOMIC DNA]</scope>
    <source>
        <strain evidence="1 2">N5</strain>
    </source>
</reference>
<dbReference type="GO" id="GO:0003677">
    <property type="term" value="F:DNA binding"/>
    <property type="evidence" value="ECO:0007669"/>
    <property type="project" value="InterPro"/>
</dbReference>
<dbReference type="SUPFAM" id="SSF47413">
    <property type="entry name" value="lambda repressor-like DNA-binding domains"/>
    <property type="match status" value="1"/>
</dbReference>
<dbReference type="OrthoDB" id="72111at2"/>
<dbReference type="AlphaFoldDB" id="A0A0F7JMI7"/>
<dbReference type="EMBL" id="CP011389">
    <property type="protein sequence ID" value="AKH16912.1"/>
    <property type="molecule type" value="Genomic_DNA"/>
</dbReference>
<dbReference type="InterPro" id="IPR001387">
    <property type="entry name" value="Cro/C1-type_HTH"/>
</dbReference>
<dbReference type="InterPro" id="IPR010982">
    <property type="entry name" value="Lambda_DNA-bd_dom_sf"/>
</dbReference>
<name>A0A0F7JMI7_9DEIO</name>
<evidence type="ECO:0000313" key="1">
    <source>
        <dbReference type="EMBL" id="AKH16912.1"/>
    </source>
</evidence>
<accession>A0A0F7JMI7</accession>